<feature type="transmembrane region" description="Helical" evidence="6">
    <location>
        <begin position="12"/>
        <end position="32"/>
    </location>
</feature>
<feature type="transmembrane region" description="Helical" evidence="6">
    <location>
        <begin position="277"/>
        <end position="296"/>
    </location>
</feature>
<dbReference type="Gene3D" id="1.10.357.140">
    <property type="entry name" value="UbiA prenyltransferase"/>
    <property type="match status" value="1"/>
</dbReference>
<keyword evidence="8" id="KW-1185">Reference proteome</keyword>
<evidence type="ECO:0000256" key="6">
    <source>
        <dbReference type="SAM" id="Phobius"/>
    </source>
</evidence>
<reference evidence="8" key="1">
    <citation type="journal article" date="2019" name="Int. J. Syst. Evol. Microbiol.">
        <title>The Global Catalogue of Microorganisms (GCM) 10K type strain sequencing project: providing services to taxonomists for standard genome sequencing and annotation.</title>
        <authorList>
            <consortium name="The Broad Institute Genomics Platform"/>
            <consortium name="The Broad Institute Genome Sequencing Center for Infectious Disease"/>
            <person name="Wu L."/>
            <person name="Ma J."/>
        </authorList>
    </citation>
    <scope>NUCLEOTIDE SEQUENCE [LARGE SCALE GENOMIC DNA]</scope>
    <source>
        <strain evidence="8">JCM 16231</strain>
    </source>
</reference>
<dbReference type="Pfam" id="PF01040">
    <property type="entry name" value="UbiA"/>
    <property type="match status" value="1"/>
</dbReference>
<protein>
    <submittedName>
        <fullName evidence="7">Geranylgeranylglycerol-phosphate geranylgeranyltransferase</fullName>
    </submittedName>
</protein>
<evidence type="ECO:0000256" key="2">
    <source>
        <dbReference type="ARBA" id="ARBA00022475"/>
    </source>
</evidence>
<feature type="transmembrane region" description="Helical" evidence="6">
    <location>
        <begin position="218"/>
        <end position="239"/>
    </location>
</feature>
<dbReference type="CDD" id="cd13961">
    <property type="entry name" value="PT_UbiA_DGGGPS"/>
    <property type="match status" value="1"/>
</dbReference>
<name>A0ABP3VEU0_9FLAO</name>
<keyword evidence="3 6" id="KW-0812">Transmembrane</keyword>
<dbReference type="Gene3D" id="1.20.120.1780">
    <property type="entry name" value="UbiA prenyltransferase"/>
    <property type="match status" value="1"/>
</dbReference>
<dbReference type="EMBL" id="BAAAGG010000005">
    <property type="protein sequence ID" value="GAA0757108.1"/>
    <property type="molecule type" value="Genomic_DNA"/>
</dbReference>
<gene>
    <name evidence="7" type="ORF">GCM10009433_13040</name>
</gene>
<feature type="transmembrane region" description="Helical" evidence="6">
    <location>
        <begin position="89"/>
        <end position="107"/>
    </location>
</feature>
<comment type="caution">
    <text evidence="7">The sequence shown here is derived from an EMBL/GenBank/DDBJ whole genome shotgun (WGS) entry which is preliminary data.</text>
</comment>
<feature type="transmembrane region" description="Helical" evidence="6">
    <location>
        <begin position="38"/>
        <end position="58"/>
    </location>
</feature>
<evidence type="ECO:0000313" key="8">
    <source>
        <dbReference type="Proteomes" id="UP001500185"/>
    </source>
</evidence>
<keyword evidence="4 6" id="KW-1133">Transmembrane helix</keyword>
<keyword evidence="5 6" id="KW-0472">Membrane</keyword>
<evidence type="ECO:0000256" key="3">
    <source>
        <dbReference type="ARBA" id="ARBA00022692"/>
    </source>
</evidence>
<dbReference type="PANTHER" id="PTHR42723">
    <property type="entry name" value="CHLOROPHYLL SYNTHASE"/>
    <property type="match status" value="1"/>
</dbReference>
<evidence type="ECO:0000256" key="4">
    <source>
        <dbReference type="ARBA" id="ARBA00022989"/>
    </source>
</evidence>
<evidence type="ECO:0000256" key="1">
    <source>
        <dbReference type="ARBA" id="ARBA00004141"/>
    </source>
</evidence>
<organism evidence="7 8">
    <name type="scientific">Psychroflexus lacisalsi</name>
    <dbReference type="NCBI Taxonomy" id="503928"/>
    <lineage>
        <taxon>Bacteria</taxon>
        <taxon>Pseudomonadati</taxon>
        <taxon>Bacteroidota</taxon>
        <taxon>Flavobacteriia</taxon>
        <taxon>Flavobacteriales</taxon>
        <taxon>Flavobacteriaceae</taxon>
        <taxon>Psychroflexus</taxon>
    </lineage>
</organism>
<proteinExistence type="predicted"/>
<dbReference type="InterPro" id="IPR050475">
    <property type="entry name" value="Prenyltransferase_related"/>
</dbReference>
<feature type="transmembrane region" description="Helical" evidence="6">
    <location>
        <begin position="140"/>
        <end position="161"/>
    </location>
</feature>
<feature type="transmembrane region" description="Helical" evidence="6">
    <location>
        <begin position="167"/>
        <end position="186"/>
    </location>
</feature>
<sequence length="297" mass="33862">MHILNLIRWKNLLLLIFTAGLIRFALVPGFGIPIELNLFHYSLLALSIVLVASGGNIINDFFDVTTDSINKPDRLIIDQLIHRKQALRLYFVLNVFGLGIAFYLFIIQPFEQIWLVFYIIIFSPLALAAYSIWLKRIAILGNLLVSLLVGLSLFCLGIALVDEANHPVAFFTLVVYSLLAFLLNFCRELIKDIEDVRGDYFCHMKTLPILIGKKRSNYVIFGMLSFTILVLLSIVLAYFLNLNILIFYVFTLIILPLILISKKTLEAESAKDYRKISFNLKLVFLTGLCSMLTFLIL</sequence>
<feature type="transmembrane region" description="Helical" evidence="6">
    <location>
        <begin position="113"/>
        <end position="133"/>
    </location>
</feature>
<evidence type="ECO:0000256" key="5">
    <source>
        <dbReference type="ARBA" id="ARBA00023136"/>
    </source>
</evidence>
<keyword evidence="2" id="KW-1003">Cell membrane</keyword>
<accession>A0ABP3VEU0</accession>
<dbReference type="Proteomes" id="UP001500185">
    <property type="component" value="Unassembled WGS sequence"/>
</dbReference>
<dbReference type="InterPro" id="IPR044878">
    <property type="entry name" value="UbiA_sf"/>
</dbReference>
<dbReference type="InterPro" id="IPR000537">
    <property type="entry name" value="UbiA_prenyltransferase"/>
</dbReference>
<comment type="subcellular location">
    <subcellularLocation>
        <location evidence="1">Membrane</location>
        <topology evidence="1">Multi-pass membrane protein</topology>
    </subcellularLocation>
</comment>
<evidence type="ECO:0000313" key="7">
    <source>
        <dbReference type="EMBL" id="GAA0757108.1"/>
    </source>
</evidence>
<dbReference type="RefSeq" id="WP_224453846.1">
    <property type="nucleotide sequence ID" value="NZ_BAAAGG010000005.1"/>
</dbReference>
<dbReference type="PANTHER" id="PTHR42723:SF1">
    <property type="entry name" value="CHLOROPHYLL SYNTHASE, CHLOROPLASTIC"/>
    <property type="match status" value="1"/>
</dbReference>
<feature type="transmembrane region" description="Helical" evidence="6">
    <location>
        <begin position="245"/>
        <end position="265"/>
    </location>
</feature>